<protein>
    <submittedName>
        <fullName evidence="2">Uncharacterized protein</fullName>
    </submittedName>
</protein>
<comment type="caution">
    <text evidence="2">The sequence shown here is derived from an EMBL/GenBank/DDBJ whole genome shotgun (WGS) entry which is preliminary data.</text>
</comment>
<organism evidence="2 3">
    <name type="scientific">Streptomyces sanyensis</name>
    <dbReference type="NCBI Taxonomy" id="568869"/>
    <lineage>
        <taxon>Bacteria</taxon>
        <taxon>Bacillati</taxon>
        <taxon>Actinomycetota</taxon>
        <taxon>Actinomycetes</taxon>
        <taxon>Kitasatosporales</taxon>
        <taxon>Streptomycetaceae</taxon>
        <taxon>Streptomyces</taxon>
    </lineage>
</organism>
<keyword evidence="3" id="KW-1185">Reference proteome</keyword>
<evidence type="ECO:0000313" key="2">
    <source>
        <dbReference type="EMBL" id="GAA4763702.1"/>
    </source>
</evidence>
<name>A0ABP8ZSI8_9ACTN</name>
<evidence type="ECO:0000313" key="3">
    <source>
        <dbReference type="Proteomes" id="UP001501147"/>
    </source>
</evidence>
<sequence>MWTGHIHGFGPWTGSPDSYHREGDRRPPPPSTPAPPMSGDDTVGIRILRRYREVTADFPASRLPPMMTGQWLMKANQASPRRTWDEAPAALDWLVEQYLANPPVEREDGRRAYASLDAKRRYALDALPVGVDVSWVYYNHSGSIVSVGLVCCPNRHHPGLPCPLGRLGS</sequence>
<feature type="compositionally biased region" description="Basic and acidic residues" evidence="1">
    <location>
        <begin position="18"/>
        <end position="27"/>
    </location>
</feature>
<evidence type="ECO:0000256" key="1">
    <source>
        <dbReference type="SAM" id="MobiDB-lite"/>
    </source>
</evidence>
<reference evidence="3" key="1">
    <citation type="journal article" date="2019" name="Int. J. Syst. Evol. Microbiol.">
        <title>The Global Catalogue of Microorganisms (GCM) 10K type strain sequencing project: providing services to taxonomists for standard genome sequencing and annotation.</title>
        <authorList>
            <consortium name="The Broad Institute Genomics Platform"/>
            <consortium name="The Broad Institute Genome Sequencing Center for Infectious Disease"/>
            <person name="Wu L."/>
            <person name="Ma J."/>
        </authorList>
    </citation>
    <scope>NUCLEOTIDE SEQUENCE [LARGE SCALE GENOMIC DNA]</scope>
    <source>
        <strain evidence="3">JCM 18324</strain>
    </source>
</reference>
<dbReference type="EMBL" id="BAABJV010000001">
    <property type="protein sequence ID" value="GAA4763702.1"/>
    <property type="molecule type" value="Genomic_DNA"/>
</dbReference>
<feature type="region of interest" description="Disordered" evidence="1">
    <location>
        <begin position="1"/>
        <end position="42"/>
    </location>
</feature>
<dbReference type="Proteomes" id="UP001501147">
    <property type="component" value="Unassembled WGS sequence"/>
</dbReference>
<proteinExistence type="predicted"/>
<gene>
    <name evidence="2" type="ORF">GCM10023329_06730</name>
</gene>
<accession>A0ABP8ZSI8</accession>